<dbReference type="CDD" id="cd12148">
    <property type="entry name" value="fungal_TF_MHR"/>
    <property type="match status" value="1"/>
</dbReference>
<keyword evidence="11" id="KW-1185">Reference proteome</keyword>
<keyword evidence="3" id="KW-0805">Transcription regulation</keyword>
<dbReference type="Pfam" id="PF00172">
    <property type="entry name" value="Zn_clus"/>
    <property type="match status" value="1"/>
</dbReference>
<gene>
    <name evidence="10" type="ORF">N7456_013116</name>
</gene>
<evidence type="ECO:0000256" key="6">
    <source>
        <dbReference type="ARBA" id="ARBA00023242"/>
    </source>
</evidence>
<keyword evidence="8" id="KW-1133">Transmembrane helix</keyword>
<evidence type="ECO:0000313" key="10">
    <source>
        <dbReference type="EMBL" id="KAJ5083689.1"/>
    </source>
</evidence>
<dbReference type="PROSITE" id="PS50048">
    <property type="entry name" value="ZN2_CY6_FUNGAL_2"/>
    <property type="match status" value="1"/>
</dbReference>
<dbReference type="CDD" id="cd00067">
    <property type="entry name" value="GAL4"/>
    <property type="match status" value="1"/>
</dbReference>
<keyword evidence="4" id="KW-0238">DNA-binding</keyword>
<dbReference type="Proteomes" id="UP001149165">
    <property type="component" value="Unassembled WGS sequence"/>
</dbReference>
<proteinExistence type="predicted"/>
<evidence type="ECO:0000256" key="2">
    <source>
        <dbReference type="ARBA" id="ARBA00022723"/>
    </source>
</evidence>
<evidence type="ECO:0000313" key="11">
    <source>
        <dbReference type="Proteomes" id="UP001149165"/>
    </source>
</evidence>
<dbReference type="InterPro" id="IPR050815">
    <property type="entry name" value="TF_fung"/>
</dbReference>
<dbReference type="InterPro" id="IPR036864">
    <property type="entry name" value="Zn2-C6_fun-type_DNA-bd_sf"/>
</dbReference>
<dbReference type="SMART" id="SM00066">
    <property type="entry name" value="GAL4"/>
    <property type="match status" value="1"/>
</dbReference>
<dbReference type="GO" id="GO:0003677">
    <property type="term" value="F:DNA binding"/>
    <property type="evidence" value="ECO:0007669"/>
    <property type="project" value="UniProtKB-KW"/>
</dbReference>
<protein>
    <recommendedName>
        <fullName evidence="9">Zn(2)-C6 fungal-type domain-containing protein</fullName>
    </recommendedName>
</protein>
<comment type="caution">
    <text evidence="10">The sequence shown here is derived from an EMBL/GenBank/DDBJ whole genome shotgun (WGS) entry which is preliminary data.</text>
</comment>
<feature type="region of interest" description="Disordered" evidence="7">
    <location>
        <begin position="39"/>
        <end position="70"/>
    </location>
</feature>
<name>A0A9W9EL06_9EURO</name>
<organism evidence="10 11">
    <name type="scientific">Penicillium angulare</name>
    <dbReference type="NCBI Taxonomy" id="116970"/>
    <lineage>
        <taxon>Eukaryota</taxon>
        <taxon>Fungi</taxon>
        <taxon>Dikarya</taxon>
        <taxon>Ascomycota</taxon>
        <taxon>Pezizomycotina</taxon>
        <taxon>Eurotiomycetes</taxon>
        <taxon>Eurotiomycetidae</taxon>
        <taxon>Eurotiales</taxon>
        <taxon>Aspergillaceae</taxon>
        <taxon>Penicillium</taxon>
    </lineage>
</organism>
<dbReference type="GO" id="GO:0005634">
    <property type="term" value="C:nucleus"/>
    <property type="evidence" value="ECO:0007669"/>
    <property type="project" value="UniProtKB-SubCell"/>
</dbReference>
<dbReference type="Pfam" id="PF04082">
    <property type="entry name" value="Fungal_trans"/>
    <property type="match status" value="1"/>
</dbReference>
<evidence type="ECO:0000256" key="7">
    <source>
        <dbReference type="SAM" id="MobiDB-lite"/>
    </source>
</evidence>
<evidence type="ECO:0000256" key="4">
    <source>
        <dbReference type="ARBA" id="ARBA00023125"/>
    </source>
</evidence>
<reference evidence="10" key="2">
    <citation type="journal article" date="2023" name="IMA Fungus">
        <title>Comparative genomic study of the Penicillium genus elucidates a diverse pangenome and 15 lateral gene transfer events.</title>
        <authorList>
            <person name="Petersen C."/>
            <person name="Sorensen T."/>
            <person name="Nielsen M.R."/>
            <person name="Sondergaard T.E."/>
            <person name="Sorensen J.L."/>
            <person name="Fitzpatrick D.A."/>
            <person name="Frisvad J.C."/>
            <person name="Nielsen K.L."/>
        </authorList>
    </citation>
    <scope>NUCLEOTIDE SEQUENCE</scope>
    <source>
        <strain evidence="10">IBT 30069</strain>
    </source>
</reference>
<dbReference type="PANTHER" id="PTHR47338:SF19">
    <property type="entry name" value="ZN(II)2CYS6 TRANSCRIPTION FACTOR (EUROFUNG)"/>
    <property type="match status" value="1"/>
</dbReference>
<keyword evidence="6" id="KW-0539">Nucleus</keyword>
<dbReference type="PANTHER" id="PTHR47338">
    <property type="entry name" value="ZN(II)2CYS6 TRANSCRIPTION FACTOR (EUROFUNG)-RELATED"/>
    <property type="match status" value="1"/>
</dbReference>
<dbReference type="AlphaFoldDB" id="A0A9W9EL06"/>
<comment type="subcellular location">
    <subcellularLocation>
        <location evidence="1">Nucleus</location>
    </subcellularLocation>
</comment>
<feature type="domain" description="Zn(2)-C6 fungal-type" evidence="9">
    <location>
        <begin position="6"/>
        <end position="38"/>
    </location>
</feature>
<keyword evidence="2" id="KW-0479">Metal-binding</keyword>
<accession>A0A9W9EL06</accession>
<reference evidence="10" key="1">
    <citation type="submission" date="2022-11" db="EMBL/GenBank/DDBJ databases">
        <authorList>
            <person name="Petersen C."/>
        </authorList>
    </citation>
    <scope>NUCLEOTIDE SEQUENCE</scope>
    <source>
        <strain evidence="10">IBT 30069</strain>
    </source>
</reference>
<dbReference type="GO" id="GO:0000981">
    <property type="term" value="F:DNA-binding transcription factor activity, RNA polymerase II-specific"/>
    <property type="evidence" value="ECO:0007669"/>
    <property type="project" value="InterPro"/>
</dbReference>
<evidence type="ECO:0000256" key="8">
    <source>
        <dbReference type="SAM" id="Phobius"/>
    </source>
</evidence>
<feature type="transmembrane region" description="Helical" evidence="8">
    <location>
        <begin position="481"/>
        <end position="501"/>
    </location>
</feature>
<evidence type="ECO:0000256" key="5">
    <source>
        <dbReference type="ARBA" id="ARBA00023163"/>
    </source>
</evidence>
<dbReference type="InterPro" id="IPR001138">
    <property type="entry name" value="Zn2Cys6_DnaBD"/>
</dbReference>
<dbReference type="OrthoDB" id="4356994at2759"/>
<dbReference type="Gene3D" id="4.10.240.10">
    <property type="entry name" value="Zn(2)-C6 fungal-type DNA-binding domain"/>
    <property type="match status" value="1"/>
</dbReference>
<dbReference type="GO" id="GO:0008270">
    <property type="term" value="F:zinc ion binding"/>
    <property type="evidence" value="ECO:0007669"/>
    <property type="project" value="InterPro"/>
</dbReference>
<sequence>MRSSVSCASCRKAKIKCVHSGMAPCQKCRKSGIAGCILTKPPQRPTRRERSSTNVPSSPTADGPDVARPRRQFRPTSTFVGEQTEQLPSIVVIDQHLASLSAGTILKGLNVFTNKFPELGILHIPVFQKDLQSNPQSTRTLLAAILAVVKIQPILSNQAWATHLISSEAYANYAKARLSDEILRPPRIHTVQALLIMTLYEWGSCGFHQAWVYCGIATRVMQAIHSQRVAPYPLDPTSDGSKDAVCLAIENRAFWACFIMDRMISSGTYNPPMLTMPEMTKLKVMRPLSTVEFAFGTDPNSVDNGFEQNTSHFEHHLDGPLDVITHGFEMLVSGFDIWAQIMTFIFNDGRRAPGMCAAENCPWVSGSPWYRTRSQLEAWRAGQHRRLHYPSNSVAIHMSLGYGESFTYINLLYYVSTLMLHREYFPFLPTGVSGPRGPVDHPTLEAEAPLGWWEESAREMFEAAERVADLLHEAGECGIGIATPFVGFCAFSAAYMNLYVFRFPQMNIGRSHRADELMKMCLDYLEGFRGVWKIGDGWIKTLKYASLLYQRAADDRGRYLGKTRDDFDILHQSIHEFRVVDRSDQHIQEIEGAEGRGEGGRSTEPLNTDSDLLNLDIPLTDILTDLTQSGCEQGAWAQWWPALGDFGLILDQGTETGTGTVDATTTP</sequence>
<keyword evidence="8" id="KW-0812">Transmembrane</keyword>
<dbReference type="SMART" id="SM00906">
    <property type="entry name" value="Fungal_trans"/>
    <property type="match status" value="1"/>
</dbReference>
<evidence type="ECO:0000259" key="9">
    <source>
        <dbReference type="PROSITE" id="PS50048"/>
    </source>
</evidence>
<dbReference type="InterPro" id="IPR007219">
    <property type="entry name" value="XnlR_reg_dom"/>
</dbReference>
<keyword evidence="8" id="KW-0472">Membrane</keyword>
<evidence type="ECO:0000256" key="3">
    <source>
        <dbReference type="ARBA" id="ARBA00023015"/>
    </source>
</evidence>
<dbReference type="PROSITE" id="PS00463">
    <property type="entry name" value="ZN2_CY6_FUNGAL_1"/>
    <property type="match status" value="1"/>
</dbReference>
<dbReference type="GO" id="GO:0006351">
    <property type="term" value="P:DNA-templated transcription"/>
    <property type="evidence" value="ECO:0007669"/>
    <property type="project" value="InterPro"/>
</dbReference>
<dbReference type="SUPFAM" id="SSF57701">
    <property type="entry name" value="Zn2/Cys6 DNA-binding domain"/>
    <property type="match status" value="1"/>
</dbReference>
<dbReference type="EMBL" id="JAPQKH010000008">
    <property type="protein sequence ID" value="KAJ5083689.1"/>
    <property type="molecule type" value="Genomic_DNA"/>
</dbReference>
<keyword evidence="5" id="KW-0804">Transcription</keyword>
<evidence type="ECO:0000256" key="1">
    <source>
        <dbReference type="ARBA" id="ARBA00004123"/>
    </source>
</evidence>
<feature type="non-terminal residue" evidence="10">
    <location>
        <position position="1"/>
    </location>
</feature>